<feature type="compositionally biased region" description="Basic residues" evidence="1">
    <location>
        <begin position="224"/>
        <end position="237"/>
    </location>
</feature>
<protein>
    <submittedName>
        <fullName evidence="2">Uncharacterized protein</fullName>
    </submittedName>
</protein>
<evidence type="ECO:0000313" key="3">
    <source>
        <dbReference type="Proteomes" id="UP000183413"/>
    </source>
</evidence>
<reference evidence="2 3" key="1">
    <citation type="submission" date="2016-10" db="EMBL/GenBank/DDBJ databases">
        <authorList>
            <person name="de Groot N.N."/>
        </authorList>
    </citation>
    <scope>NUCLEOTIDE SEQUENCE [LARGE SCALE GENOMIC DNA]</scope>
    <source>
        <strain evidence="2 3">DSM 43067</strain>
    </source>
</reference>
<gene>
    <name evidence="2" type="ORF">SAMN04489713_14113</name>
</gene>
<keyword evidence="3" id="KW-1185">Reference proteome</keyword>
<dbReference type="Proteomes" id="UP000183413">
    <property type="component" value="Unassembled WGS sequence"/>
</dbReference>
<sequence>MPCRILPNLKAAKASPGLDAGASRVKLSTVRGGPALPVSWRTPSPSATAGFRAAHSTSDARPRSGVACPALGLCFHRAGPKRCHRHCRPARPPIPDRAGCGRGPISAPEFDGHHPFPLGTLKGPATDWIVGVRAPAKRPRHPAKDIPRLRHLSQPGPVRATQRHMGITEQVRQSLHSQTLLTGIPQQQRLRPITQRDRLRKPRNELAIILPASVRHGPIPSHQPRGRKQRSSRARFTKRMDDGRRWSSEMNNP</sequence>
<dbReference type="AlphaFoldDB" id="A0A1I5YXY6"/>
<evidence type="ECO:0000256" key="1">
    <source>
        <dbReference type="SAM" id="MobiDB-lite"/>
    </source>
</evidence>
<evidence type="ECO:0000313" key="2">
    <source>
        <dbReference type="EMBL" id="SFQ49108.1"/>
    </source>
</evidence>
<dbReference type="EMBL" id="FOVH01000041">
    <property type="protein sequence ID" value="SFQ49108.1"/>
    <property type="molecule type" value="Genomic_DNA"/>
</dbReference>
<accession>A0A1I5YXY6</accession>
<proteinExistence type="predicted"/>
<dbReference type="STRING" id="1993.SAMN04489713_14113"/>
<dbReference type="InParanoid" id="A0A1I5YXY6"/>
<feature type="compositionally biased region" description="Basic and acidic residues" evidence="1">
    <location>
        <begin position="238"/>
        <end position="247"/>
    </location>
</feature>
<organism evidence="2 3">
    <name type="scientific">Actinomadura madurae</name>
    <dbReference type="NCBI Taxonomy" id="1993"/>
    <lineage>
        <taxon>Bacteria</taxon>
        <taxon>Bacillati</taxon>
        <taxon>Actinomycetota</taxon>
        <taxon>Actinomycetes</taxon>
        <taxon>Streptosporangiales</taxon>
        <taxon>Thermomonosporaceae</taxon>
        <taxon>Actinomadura</taxon>
    </lineage>
</organism>
<feature type="region of interest" description="Disordered" evidence="1">
    <location>
        <begin position="213"/>
        <end position="253"/>
    </location>
</feature>
<name>A0A1I5YXY6_9ACTN</name>
<feature type="region of interest" description="Disordered" evidence="1">
    <location>
        <begin position="41"/>
        <end position="62"/>
    </location>
</feature>